<dbReference type="EMBL" id="JAIWYP010000010">
    <property type="protein sequence ID" value="KAH3752890.1"/>
    <property type="molecule type" value="Genomic_DNA"/>
</dbReference>
<proteinExistence type="predicted"/>
<reference evidence="1" key="2">
    <citation type="submission" date="2020-11" db="EMBL/GenBank/DDBJ databases">
        <authorList>
            <person name="McCartney M.A."/>
            <person name="Auch B."/>
            <person name="Kono T."/>
            <person name="Mallez S."/>
            <person name="Becker A."/>
            <person name="Gohl D.M."/>
            <person name="Silverstein K.A.T."/>
            <person name="Koren S."/>
            <person name="Bechman K.B."/>
            <person name="Herman A."/>
            <person name="Abrahante J.E."/>
            <person name="Garbe J."/>
        </authorList>
    </citation>
    <scope>NUCLEOTIDE SEQUENCE</scope>
    <source>
        <strain evidence="1">Duluth1</strain>
        <tissue evidence="1">Whole animal</tissue>
    </source>
</reference>
<protein>
    <submittedName>
        <fullName evidence="1">Uncharacterized protein</fullName>
    </submittedName>
</protein>
<name>A0A9D4I944_DREPO</name>
<evidence type="ECO:0000313" key="1">
    <source>
        <dbReference type="EMBL" id="KAH3752890.1"/>
    </source>
</evidence>
<gene>
    <name evidence="1" type="ORF">DPMN_187516</name>
</gene>
<dbReference type="Proteomes" id="UP000828390">
    <property type="component" value="Unassembled WGS sequence"/>
</dbReference>
<comment type="caution">
    <text evidence="1">The sequence shown here is derived from an EMBL/GenBank/DDBJ whole genome shotgun (WGS) entry which is preliminary data.</text>
</comment>
<evidence type="ECO:0000313" key="2">
    <source>
        <dbReference type="Proteomes" id="UP000828390"/>
    </source>
</evidence>
<reference evidence="1" key="1">
    <citation type="journal article" date="2019" name="bioRxiv">
        <title>The Genome of the Zebra Mussel, Dreissena polymorpha: A Resource for Invasive Species Research.</title>
        <authorList>
            <person name="McCartney M.A."/>
            <person name="Auch B."/>
            <person name="Kono T."/>
            <person name="Mallez S."/>
            <person name="Zhang Y."/>
            <person name="Obille A."/>
            <person name="Becker A."/>
            <person name="Abrahante J.E."/>
            <person name="Garbe J."/>
            <person name="Badalamenti J.P."/>
            <person name="Herman A."/>
            <person name="Mangelson H."/>
            <person name="Liachko I."/>
            <person name="Sullivan S."/>
            <person name="Sone E.D."/>
            <person name="Koren S."/>
            <person name="Silverstein K.A.T."/>
            <person name="Beckman K.B."/>
            <person name="Gohl D.M."/>
        </authorList>
    </citation>
    <scope>NUCLEOTIDE SEQUENCE</scope>
    <source>
        <strain evidence="1">Duluth1</strain>
        <tissue evidence="1">Whole animal</tissue>
    </source>
</reference>
<dbReference type="AlphaFoldDB" id="A0A9D4I944"/>
<organism evidence="1 2">
    <name type="scientific">Dreissena polymorpha</name>
    <name type="common">Zebra mussel</name>
    <name type="synonym">Mytilus polymorpha</name>
    <dbReference type="NCBI Taxonomy" id="45954"/>
    <lineage>
        <taxon>Eukaryota</taxon>
        <taxon>Metazoa</taxon>
        <taxon>Spiralia</taxon>
        <taxon>Lophotrochozoa</taxon>
        <taxon>Mollusca</taxon>
        <taxon>Bivalvia</taxon>
        <taxon>Autobranchia</taxon>
        <taxon>Heteroconchia</taxon>
        <taxon>Euheterodonta</taxon>
        <taxon>Imparidentia</taxon>
        <taxon>Neoheterodontei</taxon>
        <taxon>Myida</taxon>
        <taxon>Dreissenoidea</taxon>
        <taxon>Dreissenidae</taxon>
        <taxon>Dreissena</taxon>
    </lineage>
</organism>
<keyword evidence="2" id="KW-1185">Reference proteome</keyword>
<sequence>MIRWRQYDMTIALSPSYYRIVAIVLSRCRIVAIVLSNCRHRTIALCIVALWILMCNNDGPNGIP</sequence>
<accession>A0A9D4I944</accession>